<dbReference type="GO" id="GO:0006508">
    <property type="term" value="P:proteolysis"/>
    <property type="evidence" value="ECO:0007669"/>
    <property type="project" value="UniProtKB-KW"/>
</dbReference>
<dbReference type="GO" id="GO:0008233">
    <property type="term" value="F:peptidase activity"/>
    <property type="evidence" value="ECO:0007669"/>
    <property type="project" value="UniProtKB-KW"/>
</dbReference>
<keyword evidence="8" id="KW-1185">Reference proteome</keyword>
<evidence type="ECO:0000256" key="6">
    <source>
        <dbReference type="RuleBase" id="RU004379"/>
    </source>
</evidence>
<keyword evidence="7" id="KW-0645">Protease</keyword>
<evidence type="ECO:0000313" key="8">
    <source>
        <dbReference type="Proteomes" id="UP000494115"/>
    </source>
</evidence>
<evidence type="ECO:0000256" key="5">
    <source>
        <dbReference type="ARBA" id="ARBA00023136"/>
    </source>
</evidence>
<keyword evidence="3 6" id="KW-0812">Transmembrane</keyword>
<feature type="transmembrane region" description="Helical" evidence="6">
    <location>
        <begin position="83"/>
        <end position="104"/>
    </location>
</feature>
<proteinExistence type="inferred from homology"/>
<evidence type="ECO:0000256" key="2">
    <source>
        <dbReference type="ARBA" id="ARBA00022475"/>
    </source>
</evidence>
<keyword evidence="5 6" id="KW-0472">Membrane</keyword>
<feature type="transmembrane region" description="Helical" evidence="6">
    <location>
        <begin position="52"/>
        <end position="76"/>
    </location>
</feature>
<dbReference type="RefSeq" id="WP_175107078.1">
    <property type="nucleotide sequence ID" value="NZ_CADIKM010000030.1"/>
</dbReference>
<reference evidence="7 8" key="1">
    <citation type="submission" date="2020-04" db="EMBL/GenBank/DDBJ databases">
        <authorList>
            <person name="De Canck E."/>
        </authorList>
    </citation>
    <scope>NUCLEOTIDE SEQUENCE [LARGE SCALE GENOMIC DNA]</scope>
    <source>
        <strain evidence="7 8">LMG 28138</strain>
    </source>
</reference>
<dbReference type="Proteomes" id="UP000494115">
    <property type="component" value="Unassembled WGS sequence"/>
</dbReference>
<dbReference type="Pfam" id="PF01027">
    <property type="entry name" value="Bax1-I"/>
    <property type="match status" value="1"/>
</dbReference>
<feature type="transmembrane region" description="Helical" evidence="6">
    <location>
        <begin position="116"/>
        <end position="136"/>
    </location>
</feature>
<sequence length="235" mass="25489">MSDFRTYDLGRGSVTTAEVRNRVLRNTYWLLALSMIPTVFGAWIGITTGFSMFAAASPMMTLLLFFAVAMGLIFAIERFRNSGVGVVLLLAFTFFMGLMLSRLLSFVLGMVNGPTLIMMAFGGTAVIFGVMATVATVSKRSFAGLGQWLFMGVIVLIVASIANMFLQLPALMLTVSVIAIVIFSAYILFDLQRVVNGGETSYVSATLRIYLDLYNVFTNLLVILSIFGGGGGNRN</sequence>
<evidence type="ECO:0000256" key="3">
    <source>
        <dbReference type="ARBA" id="ARBA00022692"/>
    </source>
</evidence>
<dbReference type="EMBL" id="CADIKM010000030">
    <property type="protein sequence ID" value="CAB3798682.1"/>
    <property type="molecule type" value="Genomic_DNA"/>
</dbReference>
<dbReference type="InterPro" id="IPR006214">
    <property type="entry name" value="Bax_inhibitor_1-related"/>
</dbReference>
<keyword evidence="7" id="KW-0378">Hydrolase</keyword>
<comment type="subcellular location">
    <subcellularLocation>
        <location evidence="1">Cell membrane</location>
        <topology evidence="1">Multi-pass membrane protein</topology>
    </subcellularLocation>
</comment>
<accession>A0A6S7C0P6</accession>
<comment type="similarity">
    <text evidence="6">Belongs to the BI1 family.</text>
</comment>
<feature type="transmembrane region" description="Helical" evidence="6">
    <location>
        <begin position="171"/>
        <end position="189"/>
    </location>
</feature>
<feature type="transmembrane region" description="Helical" evidence="6">
    <location>
        <begin position="209"/>
        <end position="229"/>
    </location>
</feature>
<keyword evidence="2" id="KW-1003">Cell membrane</keyword>
<keyword evidence="4 6" id="KW-1133">Transmembrane helix</keyword>
<evidence type="ECO:0000256" key="1">
    <source>
        <dbReference type="ARBA" id="ARBA00004651"/>
    </source>
</evidence>
<dbReference type="CDD" id="cd10433">
    <property type="entry name" value="YccA_like"/>
    <property type="match status" value="1"/>
</dbReference>
<dbReference type="PANTHER" id="PTHR23291">
    <property type="entry name" value="BAX INHIBITOR-RELATED"/>
    <property type="match status" value="1"/>
</dbReference>
<protein>
    <submittedName>
        <fullName evidence="7">Modulator of FtsH protease YccA</fullName>
    </submittedName>
</protein>
<gene>
    <name evidence="7" type="primary">yccA</name>
    <name evidence="7" type="ORF">LMG28138_04496</name>
</gene>
<organism evidence="7 8">
    <name type="scientific">Pararobbsia alpina</name>
    <dbReference type="NCBI Taxonomy" id="621374"/>
    <lineage>
        <taxon>Bacteria</taxon>
        <taxon>Pseudomonadati</taxon>
        <taxon>Pseudomonadota</taxon>
        <taxon>Betaproteobacteria</taxon>
        <taxon>Burkholderiales</taxon>
        <taxon>Burkholderiaceae</taxon>
        <taxon>Pararobbsia</taxon>
    </lineage>
</organism>
<name>A0A6S7C0P6_9BURK</name>
<evidence type="ECO:0000313" key="7">
    <source>
        <dbReference type="EMBL" id="CAB3798682.1"/>
    </source>
</evidence>
<feature type="transmembrane region" description="Helical" evidence="6">
    <location>
        <begin position="28"/>
        <end position="46"/>
    </location>
</feature>
<dbReference type="GO" id="GO:0005886">
    <property type="term" value="C:plasma membrane"/>
    <property type="evidence" value="ECO:0007669"/>
    <property type="project" value="UniProtKB-SubCell"/>
</dbReference>
<feature type="transmembrane region" description="Helical" evidence="6">
    <location>
        <begin position="148"/>
        <end position="165"/>
    </location>
</feature>
<evidence type="ECO:0000256" key="4">
    <source>
        <dbReference type="ARBA" id="ARBA00022989"/>
    </source>
</evidence>
<dbReference type="AlphaFoldDB" id="A0A6S7C0P6"/>
<dbReference type="PANTHER" id="PTHR23291:SF115">
    <property type="entry name" value="MODULATOR OF FTSH PROTEASE YCCA"/>
    <property type="match status" value="1"/>
</dbReference>